<accession>A0AAV7S692</accession>
<evidence type="ECO:0000313" key="2">
    <source>
        <dbReference type="EMBL" id="KAJ1159722.1"/>
    </source>
</evidence>
<gene>
    <name evidence="2" type="ORF">NDU88_000227</name>
</gene>
<evidence type="ECO:0000313" key="3">
    <source>
        <dbReference type="Proteomes" id="UP001066276"/>
    </source>
</evidence>
<feature type="region of interest" description="Disordered" evidence="1">
    <location>
        <begin position="58"/>
        <end position="96"/>
    </location>
</feature>
<reference evidence="2" key="1">
    <citation type="journal article" date="2022" name="bioRxiv">
        <title>Sequencing and chromosome-scale assembly of the giantPleurodeles waltlgenome.</title>
        <authorList>
            <person name="Brown T."/>
            <person name="Elewa A."/>
            <person name="Iarovenko S."/>
            <person name="Subramanian E."/>
            <person name="Araus A.J."/>
            <person name="Petzold A."/>
            <person name="Susuki M."/>
            <person name="Suzuki K.-i.T."/>
            <person name="Hayashi T."/>
            <person name="Toyoda A."/>
            <person name="Oliveira C."/>
            <person name="Osipova E."/>
            <person name="Leigh N.D."/>
            <person name="Simon A."/>
            <person name="Yun M.H."/>
        </authorList>
    </citation>
    <scope>NUCLEOTIDE SEQUENCE</scope>
    <source>
        <strain evidence="2">20211129_DDA</strain>
        <tissue evidence="2">Liver</tissue>
    </source>
</reference>
<dbReference type="Proteomes" id="UP001066276">
    <property type="component" value="Chromosome 4_2"/>
</dbReference>
<evidence type="ECO:0000256" key="1">
    <source>
        <dbReference type="SAM" id="MobiDB-lite"/>
    </source>
</evidence>
<sequence>MLAKRIRQREVESEIAAVVDRQVWAAYKARTSASAQPEHGCAASRSNEPQNTFIISDKRGRLPATERPGRVYRNGGAKAKIRKERARKGTGSGVIH</sequence>
<protein>
    <submittedName>
        <fullName evidence="2">Uncharacterized protein</fullName>
    </submittedName>
</protein>
<dbReference type="EMBL" id="JANPWB010000008">
    <property type="protein sequence ID" value="KAJ1159722.1"/>
    <property type="molecule type" value="Genomic_DNA"/>
</dbReference>
<proteinExistence type="predicted"/>
<comment type="caution">
    <text evidence="2">The sequence shown here is derived from an EMBL/GenBank/DDBJ whole genome shotgun (WGS) entry which is preliminary data.</text>
</comment>
<feature type="compositionally biased region" description="Basic residues" evidence="1">
    <location>
        <begin position="79"/>
        <end position="88"/>
    </location>
</feature>
<organism evidence="2 3">
    <name type="scientific">Pleurodeles waltl</name>
    <name type="common">Iberian ribbed newt</name>
    <dbReference type="NCBI Taxonomy" id="8319"/>
    <lineage>
        <taxon>Eukaryota</taxon>
        <taxon>Metazoa</taxon>
        <taxon>Chordata</taxon>
        <taxon>Craniata</taxon>
        <taxon>Vertebrata</taxon>
        <taxon>Euteleostomi</taxon>
        <taxon>Amphibia</taxon>
        <taxon>Batrachia</taxon>
        <taxon>Caudata</taxon>
        <taxon>Salamandroidea</taxon>
        <taxon>Salamandridae</taxon>
        <taxon>Pleurodelinae</taxon>
        <taxon>Pleurodeles</taxon>
    </lineage>
</organism>
<dbReference type="AlphaFoldDB" id="A0AAV7S692"/>
<name>A0AAV7S692_PLEWA</name>
<keyword evidence="3" id="KW-1185">Reference proteome</keyword>